<dbReference type="RefSeq" id="WP_068373137.1">
    <property type="nucleotide sequence ID" value="NZ_LSNE01000003.1"/>
</dbReference>
<proteinExistence type="predicted"/>
<protein>
    <submittedName>
        <fullName evidence="1">Uncharacterized protein</fullName>
    </submittedName>
</protein>
<accession>A0A136A3P6</accession>
<evidence type="ECO:0000313" key="1">
    <source>
        <dbReference type="EMBL" id="KXI29855.1"/>
    </source>
</evidence>
<reference evidence="2" key="1">
    <citation type="submission" date="2016-02" db="EMBL/GenBank/DDBJ databases">
        <authorList>
            <person name="Schultz-Johansen M."/>
            <person name="Glaring M.A."/>
            <person name="Bech P.K."/>
            <person name="Stougaard P."/>
        </authorList>
    </citation>
    <scope>NUCLEOTIDE SEQUENCE [LARGE SCALE GENOMIC DNA]</scope>
    <source>
        <strain evidence="2">S66</strain>
    </source>
</reference>
<keyword evidence="2" id="KW-1185">Reference proteome</keyword>
<dbReference type="EMBL" id="LSNE01000003">
    <property type="protein sequence ID" value="KXI29855.1"/>
    <property type="molecule type" value="Genomic_DNA"/>
</dbReference>
<dbReference type="STRING" id="1799789.AX660_07445"/>
<dbReference type="AlphaFoldDB" id="A0A136A3P6"/>
<organism evidence="1 2">
    <name type="scientific">Paraglaciecola hydrolytica</name>
    <dbReference type="NCBI Taxonomy" id="1799789"/>
    <lineage>
        <taxon>Bacteria</taxon>
        <taxon>Pseudomonadati</taxon>
        <taxon>Pseudomonadota</taxon>
        <taxon>Gammaproteobacteria</taxon>
        <taxon>Alteromonadales</taxon>
        <taxon>Alteromonadaceae</taxon>
        <taxon>Paraglaciecola</taxon>
    </lineage>
</organism>
<dbReference type="Proteomes" id="UP000070299">
    <property type="component" value="Unassembled WGS sequence"/>
</dbReference>
<sequence>MNIGIYIHEYYQEFDIELCINDLSQDLLNKPLPSDYQLFFVFKNCTTLISSQQKLQVFDLHQHPVIDVLVVVKESIYNPFHELELTTVAWLQKTAQKALLVSTLFFATQLLDHLAIFTNLKMLKPSQKRRYTASTIKPKRPLNNRLKSELIASTKQPLPEAILACIHILHKLAANQLMAQNSKQLQFDL</sequence>
<name>A0A136A3P6_9ALTE</name>
<comment type="caution">
    <text evidence="1">The sequence shown here is derived from an EMBL/GenBank/DDBJ whole genome shotgun (WGS) entry which is preliminary data.</text>
</comment>
<gene>
    <name evidence="1" type="ORF">AX660_07445</name>
</gene>
<evidence type="ECO:0000313" key="2">
    <source>
        <dbReference type="Proteomes" id="UP000070299"/>
    </source>
</evidence>